<dbReference type="Proteomes" id="UP001159363">
    <property type="component" value="Chromosome 13"/>
</dbReference>
<feature type="region of interest" description="Disordered" evidence="1">
    <location>
        <begin position="428"/>
        <end position="462"/>
    </location>
</feature>
<keyword evidence="3" id="KW-1185">Reference proteome</keyword>
<protein>
    <submittedName>
        <fullName evidence="2">Uncharacterized protein</fullName>
    </submittedName>
</protein>
<name>A0ABQ9GBH8_9NEOP</name>
<evidence type="ECO:0000313" key="2">
    <source>
        <dbReference type="EMBL" id="KAJ8868827.1"/>
    </source>
</evidence>
<accession>A0ABQ9GBH8</accession>
<gene>
    <name evidence="2" type="ORF">PR048_030368</name>
</gene>
<evidence type="ECO:0000256" key="1">
    <source>
        <dbReference type="SAM" id="MobiDB-lite"/>
    </source>
</evidence>
<evidence type="ECO:0000313" key="3">
    <source>
        <dbReference type="Proteomes" id="UP001159363"/>
    </source>
</evidence>
<comment type="caution">
    <text evidence="2">The sequence shown here is derived from an EMBL/GenBank/DDBJ whole genome shotgun (WGS) entry which is preliminary data.</text>
</comment>
<reference evidence="2 3" key="1">
    <citation type="submission" date="2023-02" db="EMBL/GenBank/DDBJ databases">
        <title>LHISI_Scaffold_Assembly.</title>
        <authorList>
            <person name="Stuart O.P."/>
            <person name="Cleave R."/>
            <person name="Magrath M.J.L."/>
            <person name="Mikheyev A.S."/>
        </authorList>
    </citation>
    <scope>NUCLEOTIDE SEQUENCE [LARGE SCALE GENOMIC DNA]</scope>
    <source>
        <strain evidence="2">Daus_M_001</strain>
        <tissue evidence="2">Leg muscle</tissue>
    </source>
</reference>
<sequence>MYEDIAPFHWTSEDSDTIRQNVRDWPANNLADYKAIFCSLATCINAFTRKVLNYWRAGIPSATRPNATLSGDPMYRLFTRTCVRRQNHDDVNEVLQGEEDDGGRVVPVNGASTGDDAVFKCRRGLPANAYGECAHTAVWGPGANAASPGRHRPLSRALRAVEDALLPGYHPPPPKYLVDAPSGDTLNTPATPGIIRTSIRSAHANIRSALACTSIISSEAPGRQNRVSSPSRTTKAATFSKGVDSHVCTMAYIVAYSNHGVVAYPVFIRHQHQHHTECFIQERSCPPANHGYSVSELPDSDCPSQLLISDRDFEPPNSAVQVQNEVLLDHQSSSELEWVRMGGEGGLVVEGGRRGLLGKGTMDADPSSPLELARILETALLVFEDSSYGSLHPWTASGLRLQRPVPQKHNSHTTAHGLGRLSTSECGAVDKQGREKREIPEKTRRPAASSCTIPTSEIPVAAPPGIEPDLPRWEASSLTTTAPGPLHLDIDVRGHLCVLGKGFHLANEPPSAGGRRPRKVEFFFSPPLRWGEQVASAAKCALPTLGLLPTYPLATSIGTPFRLSALGCRENSLVIWRYSRSTFSAVESMILARIFARDLWSAAITDVRGLNPGPGRSTTVSWSTPHSFPYFFTAFKRARLTSQCQPRGHKSSRLGSEVFVIPEGDIGWDATMKQRRNVMVEKTGDPRENPTTGGVVLHDPHMLIEASSPCKESSHHSPGVMSANRGKLKLEQPDWELNQDPSECKPECLPLSHFAQGVTSTAPVFVFKVIQDHGLKVDVVCI</sequence>
<feature type="compositionally biased region" description="Basic and acidic residues" evidence="1">
    <location>
        <begin position="431"/>
        <end position="444"/>
    </location>
</feature>
<dbReference type="EMBL" id="JARBHB010000014">
    <property type="protein sequence ID" value="KAJ8868827.1"/>
    <property type="molecule type" value="Genomic_DNA"/>
</dbReference>
<organism evidence="2 3">
    <name type="scientific">Dryococelus australis</name>
    <dbReference type="NCBI Taxonomy" id="614101"/>
    <lineage>
        <taxon>Eukaryota</taxon>
        <taxon>Metazoa</taxon>
        <taxon>Ecdysozoa</taxon>
        <taxon>Arthropoda</taxon>
        <taxon>Hexapoda</taxon>
        <taxon>Insecta</taxon>
        <taxon>Pterygota</taxon>
        <taxon>Neoptera</taxon>
        <taxon>Polyneoptera</taxon>
        <taxon>Phasmatodea</taxon>
        <taxon>Verophasmatodea</taxon>
        <taxon>Anareolatae</taxon>
        <taxon>Phasmatidae</taxon>
        <taxon>Eurycanthinae</taxon>
        <taxon>Dryococelus</taxon>
    </lineage>
</organism>
<proteinExistence type="predicted"/>